<dbReference type="InterPro" id="IPR029016">
    <property type="entry name" value="GAF-like_dom_sf"/>
</dbReference>
<comment type="caution">
    <text evidence="2">The sequence shown here is derived from an EMBL/GenBank/DDBJ whole genome shotgun (WGS) entry which is preliminary data.</text>
</comment>
<sequence length="192" mass="21361">MTEDYRLERHGNPLENDPGAFQRRQRLQQLGLTRTGARELDAFAADLAADVSSMTGGGLPYTMVNLFFDADQEPVQYFAGLHDPNGGMKRYMNLNEGFCAHVVKRRLALQLDDVCDYPRFGENPALDLLNVRTYLGAPVIDDDGTVLATVCTVDNDVRKYGRDGIAFIKEKANAVLDILKRPLTPVVDGERL</sequence>
<organism evidence="2 3">
    <name type="scientific">Saccharopolyspora terrae</name>
    <dbReference type="NCBI Taxonomy" id="2530384"/>
    <lineage>
        <taxon>Bacteria</taxon>
        <taxon>Bacillati</taxon>
        <taxon>Actinomycetota</taxon>
        <taxon>Actinomycetes</taxon>
        <taxon>Pseudonocardiales</taxon>
        <taxon>Pseudonocardiaceae</taxon>
        <taxon>Saccharopolyspora</taxon>
    </lineage>
</organism>
<dbReference type="SUPFAM" id="SSF55781">
    <property type="entry name" value="GAF domain-like"/>
    <property type="match status" value="1"/>
</dbReference>
<evidence type="ECO:0000313" key="3">
    <source>
        <dbReference type="Proteomes" id="UP000295674"/>
    </source>
</evidence>
<gene>
    <name evidence="2" type="ORF">E1181_30345</name>
</gene>
<proteinExistence type="predicted"/>
<dbReference type="InterPro" id="IPR003018">
    <property type="entry name" value="GAF"/>
</dbReference>
<name>A0A4R4VGR9_9PSEU</name>
<dbReference type="Proteomes" id="UP000295674">
    <property type="component" value="Unassembled WGS sequence"/>
</dbReference>
<dbReference type="AlphaFoldDB" id="A0A4R4VGR9"/>
<protein>
    <submittedName>
        <fullName evidence="2">GAF domain-containing protein</fullName>
    </submittedName>
</protein>
<accession>A0A4R4VGR9</accession>
<dbReference type="EMBL" id="SMKS01000113">
    <property type="protein sequence ID" value="TDC98939.1"/>
    <property type="molecule type" value="Genomic_DNA"/>
</dbReference>
<keyword evidence="3" id="KW-1185">Reference proteome</keyword>
<dbReference type="RefSeq" id="WP_132679840.1">
    <property type="nucleotide sequence ID" value="NZ_SMKS01000113.1"/>
</dbReference>
<dbReference type="PANTHER" id="PTHR43102:SF2">
    <property type="entry name" value="GAF DOMAIN-CONTAINING PROTEIN"/>
    <property type="match status" value="1"/>
</dbReference>
<dbReference type="PANTHER" id="PTHR43102">
    <property type="entry name" value="SLR1143 PROTEIN"/>
    <property type="match status" value="1"/>
</dbReference>
<evidence type="ECO:0000259" key="1">
    <source>
        <dbReference type="Pfam" id="PF01590"/>
    </source>
</evidence>
<feature type="domain" description="GAF" evidence="1">
    <location>
        <begin position="48"/>
        <end position="170"/>
    </location>
</feature>
<evidence type="ECO:0000313" key="2">
    <source>
        <dbReference type="EMBL" id="TDC98939.1"/>
    </source>
</evidence>
<dbReference type="Gene3D" id="3.30.450.40">
    <property type="match status" value="1"/>
</dbReference>
<reference evidence="2 3" key="1">
    <citation type="submission" date="2019-03" db="EMBL/GenBank/DDBJ databases">
        <title>Draft genome sequences of novel Actinobacteria.</title>
        <authorList>
            <person name="Sahin N."/>
            <person name="Ay H."/>
            <person name="Saygin H."/>
        </authorList>
    </citation>
    <scope>NUCLEOTIDE SEQUENCE [LARGE SCALE GENOMIC DNA]</scope>
    <source>
        <strain evidence="2 3">16K309</strain>
    </source>
</reference>
<dbReference type="OrthoDB" id="9150152at2"/>
<dbReference type="Pfam" id="PF01590">
    <property type="entry name" value="GAF"/>
    <property type="match status" value="1"/>
</dbReference>